<dbReference type="Proteomes" id="UP000002357">
    <property type="component" value="Plasmid pSCL4"/>
</dbReference>
<dbReference type="PANTHER" id="PTHR37685:SF1">
    <property type="entry name" value="GEO11136P1-RELATED"/>
    <property type="match status" value="1"/>
</dbReference>
<feature type="signal peptide" evidence="1">
    <location>
        <begin position="1"/>
        <end position="31"/>
    </location>
</feature>
<evidence type="ECO:0000313" key="3">
    <source>
        <dbReference type="Proteomes" id="UP000002357"/>
    </source>
</evidence>
<keyword evidence="1" id="KW-0732">Signal</keyword>
<evidence type="ECO:0000256" key="1">
    <source>
        <dbReference type="SAM" id="SignalP"/>
    </source>
</evidence>
<dbReference type="Pfam" id="PF15868">
    <property type="entry name" value="MBF2"/>
    <property type="match status" value="1"/>
</dbReference>
<proteinExistence type="predicted"/>
<sequence length="147" mass="15859">MRGMTTQRFWRGGRMLAVAVLTLAVTLPATSAASTATVADTVPNAQRAAAQSHNLIVGSRMPGDRLVLSQAVVKNSSWMRIVTETKTFQAPHNERITLVEALDQRTDGTGAYASILNGGPGHNSVTIRFKSQRSHGIDFVVNLYARP</sequence>
<dbReference type="PANTHER" id="PTHR37685">
    <property type="entry name" value="GEO11136P1-RELATED"/>
    <property type="match status" value="1"/>
</dbReference>
<protein>
    <submittedName>
        <fullName evidence="2">Venom protein R-like protein</fullName>
    </submittedName>
</protein>
<keyword evidence="2" id="KW-0614">Plasmid</keyword>
<gene>
    <name evidence="2" type="ORF">SCLAV_p0097</name>
</gene>
<accession>D5SI45</accession>
<reference evidence="2 3" key="1">
    <citation type="journal article" date="2010" name="Genome Biol. Evol.">
        <title>The sequence of a 1.8-mb bacterial linear plasmid reveals a rich evolutionary reservoir of secondary metabolic pathways.</title>
        <authorList>
            <person name="Medema M.H."/>
            <person name="Trefzer A."/>
            <person name="Kovalchuk A."/>
            <person name="van den Berg M."/>
            <person name="Mueller U."/>
            <person name="Heijne W."/>
            <person name="Wu L."/>
            <person name="Alam M.T."/>
            <person name="Ronning C.M."/>
            <person name="Nierman W.C."/>
            <person name="Bovenberg R.A.L."/>
            <person name="Breitling R."/>
            <person name="Takano E."/>
        </authorList>
    </citation>
    <scope>NUCLEOTIDE SEQUENCE [LARGE SCALE GENOMIC DNA]</scope>
    <source>
        <strain evidence="3">ATCC 27064 / DSM 738 / JCM 4710 / NBRC 13307 / NCIMB 12785 / NRRL 3585 / VKM Ac-602</strain>
        <plasmid evidence="2">pSCL4</plasmid>
    </source>
</reference>
<organism evidence="2 3">
    <name type="scientific">Streptomyces clavuligerus</name>
    <dbReference type="NCBI Taxonomy" id="1901"/>
    <lineage>
        <taxon>Bacteria</taxon>
        <taxon>Bacillati</taxon>
        <taxon>Actinomycetota</taxon>
        <taxon>Actinomycetes</taxon>
        <taxon>Kitasatosporales</taxon>
        <taxon>Streptomycetaceae</taxon>
        <taxon>Streptomyces</taxon>
    </lineage>
</organism>
<geneLocation type="plasmid" evidence="2 3">
    <name>pSCL4</name>
</geneLocation>
<evidence type="ECO:0000313" key="2">
    <source>
        <dbReference type="EMBL" id="EFG03588.2"/>
    </source>
</evidence>
<dbReference type="InterPro" id="IPR031734">
    <property type="entry name" value="MBF2"/>
</dbReference>
<dbReference type="EMBL" id="CM000914">
    <property type="protein sequence ID" value="EFG03588.2"/>
    <property type="molecule type" value="Genomic_DNA"/>
</dbReference>
<feature type="chain" id="PRO_5038352412" evidence="1">
    <location>
        <begin position="32"/>
        <end position="147"/>
    </location>
</feature>
<dbReference type="AlphaFoldDB" id="D5SI45"/>
<name>D5SI45_STRCL</name>
<keyword evidence="3" id="KW-1185">Reference proteome</keyword>